<dbReference type="PANTHER" id="PTHR34311">
    <property type="entry name" value="PROTEIN CBG21698-RELATED"/>
    <property type="match status" value="1"/>
</dbReference>
<dbReference type="WBParaSite" id="PSAMB.scaffold1470size31101.g13263.t1">
    <property type="protein sequence ID" value="PSAMB.scaffold1470size31101.g13263.t1"/>
    <property type="gene ID" value="PSAMB.scaffold1470size31101.g13263"/>
</dbReference>
<evidence type="ECO:0000313" key="3">
    <source>
        <dbReference type="WBParaSite" id="PSAMB.scaffold1470size31101.g13263.t1"/>
    </source>
</evidence>
<proteinExistence type="predicted"/>
<dbReference type="AlphaFoldDB" id="A0A914V554"/>
<name>A0A914V554_9BILA</name>
<feature type="signal peptide" evidence="1">
    <location>
        <begin position="1"/>
        <end position="20"/>
    </location>
</feature>
<reference evidence="3" key="1">
    <citation type="submission" date="2022-11" db="UniProtKB">
        <authorList>
            <consortium name="WormBaseParasite"/>
        </authorList>
    </citation>
    <scope>IDENTIFICATION</scope>
</reference>
<protein>
    <submittedName>
        <fullName evidence="3">Uncharacterized protein</fullName>
    </submittedName>
</protein>
<organism evidence="2 3">
    <name type="scientific">Plectus sambesii</name>
    <dbReference type="NCBI Taxonomy" id="2011161"/>
    <lineage>
        <taxon>Eukaryota</taxon>
        <taxon>Metazoa</taxon>
        <taxon>Ecdysozoa</taxon>
        <taxon>Nematoda</taxon>
        <taxon>Chromadorea</taxon>
        <taxon>Plectida</taxon>
        <taxon>Plectina</taxon>
        <taxon>Plectoidea</taxon>
        <taxon>Plectidae</taxon>
        <taxon>Plectus</taxon>
    </lineage>
</organism>
<accession>A0A914V554</accession>
<evidence type="ECO:0000313" key="2">
    <source>
        <dbReference type="Proteomes" id="UP000887566"/>
    </source>
</evidence>
<evidence type="ECO:0000256" key="1">
    <source>
        <dbReference type="SAM" id="SignalP"/>
    </source>
</evidence>
<dbReference type="Proteomes" id="UP000887566">
    <property type="component" value="Unplaced"/>
</dbReference>
<keyword evidence="2" id="KW-1185">Reference proteome</keyword>
<dbReference type="PANTHER" id="PTHR34311:SF10">
    <property type="entry name" value="NEMATODE SPECIFIC PEPTIDE FAMILY-RELATED"/>
    <property type="match status" value="1"/>
</dbReference>
<keyword evidence="1" id="KW-0732">Signal</keyword>
<sequence>MPSVMNSAFIIVLFATFCTALQQCPPPPNPPICQIEAFLCCDDNFHEELNLSAVCQNTATFGDPWCARKAIESVFALGGSHGLLKVCSSFNTFNKCLGPTDLSCITVDFFVDHGIKRRFAQAYVGLIESLRYACGDGLNTYLQYGICMAQVFSSAINKLQKCQDDFYDNLNAEPQRACEFVNSASQCYQAPFASACGEEAGKWACAYERSANLVFAPAGCSNTCAS</sequence>
<feature type="chain" id="PRO_5038046107" evidence="1">
    <location>
        <begin position="21"/>
        <end position="226"/>
    </location>
</feature>